<organism evidence="1 2">
    <name type="scientific">Morus notabilis</name>
    <dbReference type="NCBI Taxonomy" id="981085"/>
    <lineage>
        <taxon>Eukaryota</taxon>
        <taxon>Viridiplantae</taxon>
        <taxon>Streptophyta</taxon>
        <taxon>Embryophyta</taxon>
        <taxon>Tracheophyta</taxon>
        <taxon>Spermatophyta</taxon>
        <taxon>Magnoliopsida</taxon>
        <taxon>eudicotyledons</taxon>
        <taxon>Gunneridae</taxon>
        <taxon>Pentapetalae</taxon>
        <taxon>rosids</taxon>
        <taxon>fabids</taxon>
        <taxon>Rosales</taxon>
        <taxon>Moraceae</taxon>
        <taxon>Moreae</taxon>
        <taxon>Morus</taxon>
    </lineage>
</organism>
<dbReference type="EMBL" id="KE624563">
    <property type="protein sequence ID" value="EXC49087.1"/>
    <property type="molecule type" value="Genomic_DNA"/>
</dbReference>
<gene>
    <name evidence="1" type="ORF">L484_000560</name>
</gene>
<name>W9SME6_9ROSA</name>
<accession>W9SME6</accession>
<dbReference type="Proteomes" id="UP000030645">
    <property type="component" value="Unassembled WGS sequence"/>
</dbReference>
<reference evidence="2" key="1">
    <citation type="submission" date="2013-01" db="EMBL/GenBank/DDBJ databases">
        <title>Draft Genome Sequence of a Mulberry Tree, Morus notabilis C.K. Schneid.</title>
        <authorList>
            <person name="He N."/>
            <person name="Zhao S."/>
        </authorList>
    </citation>
    <scope>NUCLEOTIDE SEQUENCE</scope>
</reference>
<protein>
    <submittedName>
        <fullName evidence="1">Uncharacterized protein</fullName>
    </submittedName>
</protein>
<proteinExistence type="predicted"/>
<evidence type="ECO:0000313" key="1">
    <source>
        <dbReference type="EMBL" id="EXC49087.1"/>
    </source>
</evidence>
<dbReference type="AlphaFoldDB" id="W9SME6"/>
<evidence type="ECO:0000313" key="2">
    <source>
        <dbReference type="Proteomes" id="UP000030645"/>
    </source>
</evidence>
<keyword evidence="2" id="KW-1185">Reference proteome</keyword>
<sequence>MWRWLEEAFGFGPLNLLTKFNGLTKLGVGGGVVGAKEALEIEACCSPRLTILECEVLRNSGRLNSTFKVSFSSPI</sequence>